<keyword evidence="3" id="KW-1133">Transmembrane helix</keyword>
<dbReference type="Pfam" id="PF07963">
    <property type="entry name" value="N_methyl"/>
    <property type="match status" value="1"/>
</dbReference>
<dbReference type="STRING" id="252246.SAMN05421799_11367"/>
<dbReference type="RefSeq" id="WP_076348899.1">
    <property type="nucleotide sequence ID" value="NZ_FTOO01000013.1"/>
</dbReference>
<keyword evidence="3" id="KW-0812">Transmembrane</keyword>
<evidence type="ECO:0000256" key="1">
    <source>
        <dbReference type="ARBA" id="ARBA00004241"/>
    </source>
</evidence>
<gene>
    <name evidence="4" type="ORF">SAMN05421799_11367</name>
</gene>
<evidence type="ECO:0000256" key="3">
    <source>
        <dbReference type="SAM" id="Phobius"/>
    </source>
</evidence>
<keyword evidence="5" id="KW-1185">Reference proteome</keyword>
<evidence type="ECO:0000256" key="2">
    <source>
        <dbReference type="ARBA" id="ARBA00023287"/>
    </source>
</evidence>
<sequence length="250" mass="27029">MKRKRGCRPPLSRDRGMTLLETMVAILITAIVATALVGTIWQVALRSQRLTGANQAMESVLTVEHALSEMTQSATYMQLQYTTGNIAIWLFRKGQTVGNVVVPGQPWLVNTTTISSGSVSSGVANAQCFYVFDFVQQPNQLWNVYGAPTTQSGNLPNFSGQLLAQNVNVQWYLPNIGASATSSTNSTTWSQIFTQLFYGNTSSQGISTAAVPSGTVIHGFILKLSATYRAPSGQMQTYAVTAGYHDMNQG</sequence>
<reference evidence="5" key="1">
    <citation type="submission" date="2017-01" db="EMBL/GenBank/DDBJ databases">
        <authorList>
            <person name="Varghese N."/>
            <person name="Submissions S."/>
        </authorList>
    </citation>
    <scope>NUCLEOTIDE SEQUENCE [LARGE SCALE GENOMIC DNA]</scope>
    <source>
        <strain evidence="5">DSM 16176</strain>
    </source>
</reference>
<comment type="subcellular location">
    <subcellularLocation>
        <location evidence="1">Cell surface</location>
    </subcellularLocation>
</comment>
<dbReference type="AlphaFoldDB" id="A0A1N7PHE9"/>
<feature type="transmembrane region" description="Helical" evidence="3">
    <location>
        <begin position="20"/>
        <end position="41"/>
    </location>
</feature>
<dbReference type="EMBL" id="FTOO01000013">
    <property type="protein sequence ID" value="SIT09947.1"/>
    <property type="molecule type" value="Genomic_DNA"/>
</dbReference>
<keyword evidence="3" id="KW-0472">Membrane</keyword>
<proteinExistence type="predicted"/>
<evidence type="ECO:0000313" key="5">
    <source>
        <dbReference type="Proteomes" id="UP000186156"/>
    </source>
</evidence>
<dbReference type="InterPro" id="IPR012902">
    <property type="entry name" value="N_methyl_site"/>
</dbReference>
<dbReference type="Proteomes" id="UP000186156">
    <property type="component" value="Unassembled WGS sequence"/>
</dbReference>
<evidence type="ECO:0000313" key="4">
    <source>
        <dbReference type="EMBL" id="SIT09947.1"/>
    </source>
</evidence>
<dbReference type="NCBIfam" id="TIGR02532">
    <property type="entry name" value="IV_pilin_GFxxxE"/>
    <property type="match status" value="1"/>
</dbReference>
<accession>A0A1N7PHE9</accession>
<protein>
    <submittedName>
        <fullName evidence="4">Prepilin-type N-terminal cleavage/methylation domain-containing protein</fullName>
    </submittedName>
</protein>
<dbReference type="GO" id="GO:0030420">
    <property type="term" value="P:establishment of competence for transformation"/>
    <property type="evidence" value="ECO:0007669"/>
    <property type="project" value="UniProtKB-KW"/>
</dbReference>
<organism evidence="4 5">
    <name type="scientific">Alicyclobacillus vulcanalis</name>
    <dbReference type="NCBI Taxonomy" id="252246"/>
    <lineage>
        <taxon>Bacteria</taxon>
        <taxon>Bacillati</taxon>
        <taxon>Bacillota</taxon>
        <taxon>Bacilli</taxon>
        <taxon>Bacillales</taxon>
        <taxon>Alicyclobacillaceae</taxon>
        <taxon>Alicyclobacillus</taxon>
    </lineage>
</organism>
<dbReference type="PROSITE" id="PS00409">
    <property type="entry name" value="PROKAR_NTER_METHYL"/>
    <property type="match status" value="1"/>
</dbReference>
<name>A0A1N7PHE9_9BACL</name>
<dbReference type="GO" id="GO:0009986">
    <property type="term" value="C:cell surface"/>
    <property type="evidence" value="ECO:0007669"/>
    <property type="project" value="UniProtKB-SubCell"/>
</dbReference>
<keyword evidence="2" id="KW-0178">Competence</keyword>